<reference evidence="4" key="1">
    <citation type="submission" date="2020-10" db="EMBL/GenBank/DDBJ databases">
        <authorList>
            <person name="Gilroy R."/>
        </authorList>
    </citation>
    <scope>NUCLEOTIDE SEQUENCE</scope>
    <source>
        <strain evidence="4">4509</strain>
    </source>
</reference>
<accession>A0A9D1IS40</accession>
<dbReference type="Gene3D" id="3.30.1450.10">
    <property type="match status" value="1"/>
</dbReference>
<feature type="compositionally biased region" description="Low complexity" evidence="2">
    <location>
        <begin position="75"/>
        <end position="86"/>
    </location>
</feature>
<organism evidence="4 5">
    <name type="scientific">Candidatus Egerieicola faecale</name>
    <dbReference type="NCBI Taxonomy" id="2840774"/>
    <lineage>
        <taxon>Bacteria</taxon>
        <taxon>Bacillati</taxon>
        <taxon>Bacillota</taxon>
        <taxon>Clostridia</taxon>
        <taxon>Eubacteriales</taxon>
        <taxon>Oscillospiraceae</taxon>
        <taxon>Oscillospiraceae incertae sedis</taxon>
        <taxon>Candidatus Egerieicola</taxon>
    </lineage>
</organism>
<name>A0A9D1IS40_9FIRM</name>
<dbReference type="AlphaFoldDB" id="A0A9D1IS40"/>
<feature type="region of interest" description="Disordered" evidence="2">
    <location>
        <begin position="159"/>
        <end position="181"/>
    </location>
</feature>
<keyword evidence="3" id="KW-0812">Transmembrane</keyword>
<keyword evidence="3" id="KW-1133">Transmembrane helix</keyword>
<comment type="caution">
    <text evidence="4">The sequence shown here is derived from an EMBL/GenBank/DDBJ whole genome shotgun (WGS) entry which is preliminary data.</text>
</comment>
<dbReference type="Proteomes" id="UP000824082">
    <property type="component" value="Unassembled WGS sequence"/>
</dbReference>
<reference evidence="4" key="2">
    <citation type="journal article" date="2021" name="PeerJ">
        <title>Extensive microbial diversity within the chicken gut microbiome revealed by metagenomics and culture.</title>
        <authorList>
            <person name="Gilroy R."/>
            <person name="Ravi A."/>
            <person name="Getino M."/>
            <person name="Pursley I."/>
            <person name="Horton D.L."/>
            <person name="Alikhan N.F."/>
            <person name="Baker D."/>
            <person name="Gharbi K."/>
            <person name="Hall N."/>
            <person name="Watson M."/>
            <person name="Adriaenssens E.M."/>
            <person name="Foster-Nyarko E."/>
            <person name="Jarju S."/>
            <person name="Secka A."/>
            <person name="Antonio M."/>
            <person name="Oren A."/>
            <person name="Chaudhuri R.R."/>
            <person name="La Ragione R."/>
            <person name="Hildebrand F."/>
            <person name="Pallen M.J."/>
        </authorList>
    </citation>
    <scope>NUCLEOTIDE SEQUENCE</scope>
    <source>
        <strain evidence="4">4509</strain>
    </source>
</reference>
<gene>
    <name evidence="4" type="ORF">IAD19_01055</name>
</gene>
<feature type="compositionally biased region" description="Low complexity" evidence="2">
    <location>
        <begin position="163"/>
        <end position="173"/>
    </location>
</feature>
<evidence type="ECO:0000256" key="2">
    <source>
        <dbReference type="SAM" id="MobiDB-lite"/>
    </source>
</evidence>
<feature type="compositionally biased region" description="Low complexity" evidence="2">
    <location>
        <begin position="251"/>
        <end position="265"/>
    </location>
</feature>
<sequence>MKQCSICGYLFQPDESQPLRCPRCGMPFKEYPSPETDPETSQDQPVSEDFSQEPDLKQEDIPVPASQEDRPSQPQPQEEAAQPESAGQEEDFSDEKETPEPAAESPTQDSSVPPDAPPSLLPEKKRKWPKVLGLLLLLLLVAVVSFFLGLGQRDSFSQEEEVSSSTQQVQPSTGAYYDPQGVSPEEFARLQTGMTYAQISAIIGGDAYQTTVPDVSGSYSAAWQGQDNPDAVLTVRFVNGQAVDLQQSGLTEETSSTDSESATQE</sequence>
<evidence type="ECO:0000256" key="3">
    <source>
        <dbReference type="SAM" id="Phobius"/>
    </source>
</evidence>
<evidence type="ECO:0000313" key="4">
    <source>
        <dbReference type="EMBL" id="HIU41122.1"/>
    </source>
</evidence>
<feature type="region of interest" description="Disordered" evidence="2">
    <location>
        <begin position="13"/>
        <end position="122"/>
    </location>
</feature>
<evidence type="ECO:0000313" key="5">
    <source>
        <dbReference type="Proteomes" id="UP000824082"/>
    </source>
</evidence>
<protein>
    <submittedName>
        <fullName evidence="4">Uncharacterized protein</fullName>
    </submittedName>
</protein>
<dbReference type="EMBL" id="DVMX01000019">
    <property type="protein sequence ID" value="HIU41122.1"/>
    <property type="molecule type" value="Genomic_DNA"/>
</dbReference>
<dbReference type="Gene3D" id="2.20.28.10">
    <property type="match status" value="1"/>
</dbReference>
<feature type="transmembrane region" description="Helical" evidence="3">
    <location>
        <begin position="131"/>
        <end position="150"/>
    </location>
</feature>
<keyword evidence="3" id="KW-0472">Membrane</keyword>
<proteinExistence type="predicted"/>
<evidence type="ECO:0000256" key="1">
    <source>
        <dbReference type="ARBA" id="ARBA00022729"/>
    </source>
</evidence>
<dbReference type="InterPro" id="IPR037873">
    <property type="entry name" value="BamE-like"/>
</dbReference>
<keyword evidence="1" id="KW-0732">Signal</keyword>
<feature type="region of interest" description="Disordered" evidence="2">
    <location>
        <begin position="246"/>
        <end position="265"/>
    </location>
</feature>